<evidence type="ECO:0000256" key="4">
    <source>
        <dbReference type="ARBA" id="ARBA00023157"/>
    </source>
</evidence>
<organism evidence="10 11">
    <name type="scientific">Dreissena polymorpha</name>
    <name type="common">Zebra mussel</name>
    <name type="synonym">Mytilus polymorpha</name>
    <dbReference type="NCBI Taxonomy" id="45954"/>
    <lineage>
        <taxon>Eukaryota</taxon>
        <taxon>Metazoa</taxon>
        <taxon>Spiralia</taxon>
        <taxon>Lophotrochozoa</taxon>
        <taxon>Mollusca</taxon>
        <taxon>Bivalvia</taxon>
        <taxon>Autobranchia</taxon>
        <taxon>Heteroconchia</taxon>
        <taxon>Euheterodonta</taxon>
        <taxon>Imparidentia</taxon>
        <taxon>Neoheterodontei</taxon>
        <taxon>Myida</taxon>
        <taxon>Dreissenoidea</taxon>
        <taxon>Dreissenidae</taxon>
        <taxon>Dreissena</taxon>
    </lineage>
</organism>
<dbReference type="PANTHER" id="PTHR24366">
    <property type="entry name" value="IG(IMMUNOGLOBULIN) AND LRR(LEUCINE RICH REPEAT) DOMAINS"/>
    <property type="match status" value="1"/>
</dbReference>
<dbReference type="InterPro" id="IPR000483">
    <property type="entry name" value="Cys-rich_flank_reg_C"/>
</dbReference>
<keyword evidence="4" id="KW-1015">Disulfide bond</keyword>
<reference evidence="10" key="2">
    <citation type="submission" date="2020-11" db="EMBL/GenBank/DDBJ databases">
        <authorList>
            <person name="McCartney M.A."/>
            <person name="Auch B."/>
            <person name="Kono T."/>
            <person name="Mallez S."/>
            <person name="Becker A."/>
            <person name="Gohl D.M."/>
            <person name="Silverstein K.A.T."/>
            <person name="Koren S."/>
            <person name="Bechman K.B."/>
            <person name="Herman A."/>
            <person name="Abrahante J.E."/>
            <person name="Garbe J."/>
        </authorList>
    </citation>
    <scope>NUCLEOTIDE SEQUENCE</scope>
    <source>
        <strain evidence="10">Duluth1</strain>
        <tissue evidence="10">Whole animal</tissue>
    </source>
</reference>
<dbReference type="SMART" id="SM00369">
    <property type="entry name" value="LRR_TYP"/>
    <property type="match status" value="6"/>
</dbReference>
<dbReference type="InterPro" id="IPR001611">
    <property type="entry name" value="Leu-rich_rpt"/>
</dbReference>
<feature type="domain" description="Ig-like" evidence="9">
    <location>
        <begin position="270"/>
        <end position="364"/>
    </location>
</feature>
<keyword evidence="5" id="KW-0325">Glycoprotein</keyword>
<dbReference type="Pfam" id="PF13855">
    <property type="entry name" value="LRR_8"/>
    <property type="match status" value="1"/>
</dbReference>
<name>A0A9D4LB71_DREPO</name>
<evidence type="ECO:0000256" key="7">
    <source>
        <dbReference type="SAM" id="Phobius"/>
    </source>
</evidence>
<dbReference type="PROSITE" id="PS51450">
    <property type="entry name" value="LRR"/>
    <property type="match status" value="4"/>
</dbReference>
<evidence type="ECO:0000259" key="9">
    <source>
        <dbReference type="PROSITE" id="PS50835"/>
    </source>
</evidence>
<dbReference type="AlphaFoldDB" id="A0A9D4LB71"/>
<dbReference type="InterPro" id="IPR007110">
    <property type="entry name" value="Ig-like_dom"/>
</dbReference>
<feature type="transmembrane region" description="Helical" evidence="7">
    <location>
        <begin position="392"/>
        <end position="415"/>
    </location>
</feature>
<feature type="region of interest" description="Disordered" evidence="6">
    <location>
        <begin position="635"/>
        <end position="724"/>
    </location>
</feature>
<evidence type="ECO:0000256" key="1">
    <source>
        <dbReference type="ARBA" id="ARBA00022614"/>
    </source>
</evidence>
<feature type="compositionally biased region" description="Low complexity" evidence="6">
    <location>
        <begin position="659"/>
        <end position="671"/>
    </location>
</feature>
<dbReference type="Pfam" id="PF00560">
    <property type="entry name" value="LRR_1"/>
    <property type="match status" value="1"/>
</dbReference>
<dbReference type="EMBL" id="JAIWYP010000003">
    <property type="protein sequence ID" value="KAH3855263.1"/>
    <property type="molecule type" value="Genomic_DNA"/>
</dbReference>
<dbReference type="InterPro" id="IPR013783">
    <property type="entry name" value="Ig-like_fold"/>
</dbReference>
<dbReference type="PROSITE" id="PS50835">
    <property type="entry name" value="IG_LIKE"/>
    <property type="match status" value="1"/>
</dbReference>
<feature type="compositionally biased region" description="Polar residues" evidence="6">
    <location>
        <begin position="480"/>
        <end position="494"/>
    </location>
</feature>
<evidence type="ECO:0000256" key="5">
    <source>
        <dbReference type="ARBA" id="ARBA00023180"/>
    </source>
</evidence>
<dbReference type="OrthoDB" id="6287768at2759"/>
<protein>
    <recommendedName>
        <fullName evidence="9">Ig-like domain-containing protein</fullName>
    </recommendedName>
</protein>
<dbReference type="Proteomes" id="UP000828390">
    <property type="component" value="Unassembled WGS sequence"/>
</dbReference>
<evidence type="ECO:0000256" key="6">
    <source>
        <dbReference type="SAM" id="MobiDB-lite"/>
    </source>
</evidence>
<dbReference type="SMART" id="SM00409">
    <property type="entry name" value="IG"/>
    <property type="match status" value="1"/>
</dbReference>
<dbReference type="InterPro" id="IPR013098">
    <property type="entry name" value="Ig_I-set"/>
</dbReference>
<accession>A0A9D4LB71</accession>
<feature type="signal peptide" evidence="8">
    <location>
        <begin position="1"/>
        <end position="19"/>
    </location>
</feature>
<dbReference type="SMART" id="SM00082">
    <property type="entry name" value="LRRCT"/>
    <property type="match status" value="1"/>
</dbReference>
<feature type="chain" id="PRO_5038514313" description="Ig-like domain-containing protein" evidence="8">
    <location>
        <begin position="20"/>
        <end position="724"/>
    </location>
</feature>
<dbReference type="CDD" id="cd00096">
    <property type="entry name" value="Ig"/>
    <property type="match status" value="1"/>
</dbReference>
<sequence>MAHSIGILIVFLFLSAINAVAIMLNFECTTSSADAIVGVANCSRQHLAHVPANLPHNIRVLDLSNNQITQLQDNAFVKYELLEMLHLHNNSLSRLETRVFNRLRSVMYLDLSYNNIAEIPSQAFRDLKSLLTLSLLGNKIVTIHWDAFGGITKLTNLFLSGNHIQSIHPNAFTGLRNLQYLELQNNALSQLNGSSLESFQTNLKEIKLFNNPWFCDCNLRWLIQWLKNSSETDIQRLRWKFGSEEPMCNGPSIIDQRLFSSLTGEWFLCPIRMYSKARNQETLAGGEVELFCKYSADPRVDIQWLRNGQPLDLSQKQKYKVDYEGTIMTTSRLYIFDFGYGDIGEYECYAENKLGRAFDSCLVTIQGVDPSIALQPTTKNVEDDKDRVRNAIIASSTIGGVMFLLIIVLIIFCCIKRCKRYHRRKKESIRMSFEEHLKANGFIEPSLKKEPVMFDDVADRTPSLEDDLEEPGSVYDSLQRPRQPSSVNTNTYISFKTEFSEPEAEEETQLNSEGHQTTASTSKTSDGSQCESTSPLLENISPILIDPNDPFYEEANLYVPRFYASTNNYLHSTPRDLEANILNGLNSAPRKIQRFESEFIPVRDVHGFILPSMTTLHTYHSATLPQNGHVPRIPHRTHTLPHGFSAHHMPDYKSNPAVRSNSMSTNHRSSSVGYLGTNPPKKPPRSFQSRDTVSLHSQSSFGEEGGLKLSLPKPGSVDGYGTAV</sequence>
<keyword evidence="11" id="KW-1185">Reference proteome</keyword>
<dbReference type="CDD" id="cd12087">
    <property type="entry name" value="TM_EGFR-like"/>
    <property type="match status" value="1"/>
</dbReference>
<feature type="compositionally biased region" description="Polar residues" evidence="6">
    <location>
        <begin position="509"/>
        <end position="535"/>
    </location>
</feature>
<evidence type="ECO:0000256" key="8">
    <source>
        <dbReference type="SAM" id="SignalP"/>
    </source>
</evidence>
<feature type="region of interest" description="Disordered" evidence="6">
    <location>
        <begin position="461"/>
        <end position="535"/>
    </location>
</feature>
<evidence type="ECO:0000313" key="11">
    <source>
        <dbReference type="Proteomes" id="UP000828390"/>
    </source>
</evidence>
<dbReference type="InterPro" id="IPR003591">
    <property type="entry name" value="Leu-rich_rpt_typical-subtyp"/>
</dbReference>
<dbReference type="SUPFAM" id="SSF48726">
    <property type="entry name" value="Immunoglobulin"/>
    <property type="match status" value="1"/>
</dbReference>
<reference evidence="10" key="1">
    <citation type="journal article" date="2019" name="bioRxiv">
        <title>The Genome of the Zebra Mussel, Dreissena polymorpha: A Resource for Invasive Species Research.</title>
        <authorList>
            <person name="McCartney M.A."/>
            <person name="Auch B."/>
            <person name="Kono T."/>
            <person name="Mallez S."/>
            <person name="Zhang Y."/>
            <person name="Obille A."/>
            <person name="Becker A."/>
            <person name="Abrahante J.E."/>
            <person name="Garbe J."/>
            <person name="Badalamenti J.P."/>
            <person name="Herman A."/>
            <person name="Mangelson H."/>
            <person name="Liachko I."/>
            <person name="Sullivan S."/>
            <person name="Sone E.D."/>
            <person name="Koren S."/>
            <person name="Silverstein K.A.T."/>
            <person name="Beckman K.B."/>
            <person name="Gohl D.M."/>
        </authorList>
    </citation>
    <scope>NUCLEOTIDE SEQUENCE</scope>
    <source>
        <strain evidence="10">Duluth1</strain>
        <tissue evidence="10">Whole animal</tissue>
    </source>
</reference>
<feature type="compositionally biased region" description="Polar residues" evidence="6">
    <location>
        <begin position="686"/>
        <end position="701"/>
    </location>
</feature>
<keyword evidence="7" id="KW-1133">Transmembrane helix</keyword>
<gene>
    <name evidence="10" type="ORF">DPMN_097828</name>
</gene>
<keyword evidence="7" id="KW-0472">Membrane</keyword>
<evidence type="ECO:0000256" key="3">
    <source>
        <dbReference type="ARBA" id="ARBA00022737"/>
    </source>
</evidence>
<keyword evidence="1" id="KW-0433">Leucine-rich repeat</keyword>
<evidence type="ECO:0000256" key="2">
    <source>
        <dbReference type="ARBA" id="ARBA00022729"/>
    </source>
</evidence>
<dbReference type="SMART" id="SM00408">
    <property type="entry name" value="IGc2"/>
    <property type="match status" value="1"/>
</dbReference>
<dbReference type="InterPro" id="IPR003598">
    <property type="entry name" value="Ig_sub2"/>
</dbReference>
<proteinExistence type="predicted"/>
<comment type="caution">
    <text evidence="10">The sequence shown here is derived from an EMBL/GenBank/DDBJ whole genome shotgun (WGS) entry which is preliminary data.</text>
</comment>
<dbReference type="InterPro" id="IPR032675">
    <property type="entry name" value="LRR_dom_sf"/>
</dbReference>
<dbReference type="Gene3D" id="2.60.40.10">
    <property type="entry name" value="Immunoglobulins"/>
    <property type="match status" value="1"/>
</dbReference>
<dbReference type="PANTHER" id="PTHR24366:SF96">
    <property type="entry name" value="LEUCINE RICH REPEAT CONTAINING 53"/>
    <property type="match status" value="1"/>
</dbReference>
<keyword evidence="3" id="KW-0677">Repeat</keyword>
<evidence type="ECO:0000313" key="10">
    <source>
        <dbReference type="EMBL" id="KAH3855263.1"/>
    </source>
</evidence>
<keyword evidence="2 8" id="KW-0732">Signal</keyword>
<dbReference type="InterPro" id="IPR036179">
    <property type="entry name" value="Ig-like_dom_sf"/>
</dbReference>
<dbReference type="SUPFAM" id="SSF52058">
    <property type="entry name" value="L domain-like"/>
    <property type="match status" value="1"/>
</dbReference>
<dbReference type="InterPro" id="IPR003599">
    <property type="entry name" value="Ig_sub"/>
</dbReference>
<keyword evidence="7" id="KW-0812">Transmembrane</keyword>
<dbReference type="Gene3D" id="3.80.10.10">
    <property type="entry name" value="Ribonuclease Inhibitor"/>
    <property type="match status" value="2"/>
</dbReference>
<dbReference type="Pfam" id="PF07679">
    <property type="entry name" value="I-set"/>
    <property type="match status" value="1"/>
</dbReference>